<proteinExistence type="predicted"/>
<sequence>MKFDCPSGADAVAAAISWPDWGEWFSWLGPTGTVSLAIALVLLCTVSWGLNLISLPGNWIAVALIALYAWLGPDEGRAQIGFVATGVAFGFAMLGEVIELVAGALGAQKAGASRRSTLFAMIGSMVGAIGGAFVGIPVPVIGPVIAAILFGGLGATAGAMYGEWSDGRSWRESWTIGHAAFWGRTFGALGKIMAGLAIIVITVVGVLF</sequence>
<evidence type="ECO:0000313" key="2">
    <source>
        <dbReference type="EMBL" id="TWT52871.1"/>
    </source>
</evidence>
<reference evidence="2 3" key="1">
    <citation type="submission" date="2019-02" db="EMBL/GenBank/DDBJ databases">
        <title>Deep-cultivation of Planctomycetes and their phenomic and genomic characterization uncovers novel biology.</title>
        <authorList>
            <person name="Wiegand S."/>
            <person name="Jogler M."/>
            <person name="Boedeker C."/>
            <person name="Pinto D."/>
            <person name="Vollmers J."/>
            <person name="Rivas-Marin E."/>
            <person name="Kohn T."/>
            <person name="Peeters S.H."/>
            <person name="Heuer A."/>
            <person name="Rast P."/>
            <person name="Oberbeckmann S."/>
            <person name="Bunk B."/>
            <person name="Jeske O."/>
            <person name="Meyerdierks A."/>
            <person name="Storesund J.E."/>
            <person name="Kallscheuer N."/>
            <person name="Luecker S."/>
            <person name="Lage O.M."/>
            <person name="Pohl T."/>
            <person name="Merkel B.J."/>
            <person name="Hornburger P."/>
            <person name="Mueller R.-W."/>
            <person name="Bruemmer F."/>
            <person name="Labrenz M."/>
            <person name="Spormann A.M."/>
            <person name="Op Den Camp H."/>
            <person name="Overmann J."/>
            <person name="Amann R."/>
            <person name="Jetten M.S.M."/>
            <person name="Mascher T."/>
            <person name="Medema M.H."/>
            <person name="Devos D.P."/>
            <person name="Kaster A.-K."/>
            <person name="Ovreas L."/>
            <person name="Rohde M."/>
            <person name="Galperin M.Y."/>
            <person name="Jogler C."/>
        </authorList>
    </citation>
    <scope>NUCLEOTIDE SEQUENCE [LARGE SCALE GENOMIC DNA]</scope>
    <source>
        <strain evidence="2 3">Pla22</strain>
    </source>
</reference>
<evidence type="ECO:0000313" key="3">
    <source>
        <dbReference type="Proteomes" id="UP000316598"/>
    </source>
</evidence>
<dbReference type="RefSeq" id="WP_146513175.1">
    <property type="nucleotide sequence ID" value="NZ_SJPI01000001.1"/>
</dbReference>
<dbReference type="Pfam" id="PF04306">
    <property type="entry name" value="DUF456"/>
    <property type="match status" value="1"/>
</dbReference>
<dbReference type="InterPro" id="IPR007403">
    <property type="entry name" value="DUF456"/>
</dbReference>
<feature type="transmembrane region" description="Helical" evidence="1">
    <location>
        <begin position="185"/>
        <end position="207"/>
    </location>
</feature>
<feature type="transmembrane region" description="Helical" evidence="1">
    <location>
        <begin position="83"/>
        <end position="106"/>
    </location>
</feature>
<feature type="transmembrane region" description="Helical" evidence="1">
    <location>
        <begin position="118"/>
        <end position="138"/>
    </location>
</feature>
<keyword evidence="1" id="KW-0812">Transmembrane</keyword>
<gene>
    <name evidence="2" type="ORF">Pla22_04990</name>
</gene>
<feature type="transmembrane region" description="Helical" evidence="1">
    <location>
        <begin position="144"/>
        <end position="164"/>
    </location>
</feature>
<keyword evidence="1" id="KW-1133">Transmembrane helix</keyword>
<protein>
    <recommendedName>
        <fullName evidence="4">DUF456 domain-containing protein</fullName>
    </recommendedName>
</protein>
<name>A0A5C5WRU1_9BACT</name>
<dbReference type="EMBL" id="SJPI01000001">
    <property type="protein sequence ID" value="TWT52871.1"/>
    <property type="molecule type" value="Genomic_DNA"/>
</dbReference>
<evidence type="ECO:0000256" key="1">
    <source>
        <dbReference type="SAM" id="Phobius"/>
    </source>
</evidence>
<feature type="transmembrane region" description="Helical" evidence="1">
    <location>
        <begin position="24"/>
        <end position="43"/>
    </location>
</feature>
<feature type="transmembrane region" description="Helical" evidence="1">
    <location>
        <begin position="50"/>
        <end position="71"/>
    </location>
</feature>
<dbReference type="AlphaFoldDB" id="A0A5C5WRU1"/>
<keyword evidence="3" id="KW-1185">Reference proteome</keyword>
<dbReference type="Proteomes" id="UP000316598">
    <property type="component" value="Unassembled WGS sequence"/>
</dbReference>
<comment type="caution">
    <text evidence="2">The sequence shown here is derived from an EMBL/GenBank/DDBJ whole genome shotgun (WGS) entry which is preliminary data.</text>
</comment>
<accession>A0A5C5WRU1</accession>
<organism evidence="2 3">
    <name type="scientific">Rubripirellula amarantea</name>
    <dbReference type="NCBI Taxonomy" id="2527999"/>
    <lineage>
        <taxon>Bacteria</taxon>
        <taxon>Pseudomonadati</taxon>
        <taxon>Planctomycetota</taxon>
        <taxon>Planctomycetia</taxon>
        <taxon>Pirellulales</taxon>
        <taxon>Pirellulaceae</taxon>
        <taxon>Rubripirellula</taxon>
    </lineage>
</organism>
<evidence type="ECO:0008006" key="4">
    <source>
        <dbReference type="Google" id="ProtNLM"/>
    </source>
</evidence>
<keyword evidence="1" id="KW-0472">Membrane</keyword>
<dbReference type="OrthoDB" id="282141at2"/>